<dbReference type="Pfam" id="PF08327">
    <property type="entry name" value="AHSA1"/>
    <property type="match status" value="1"/>
</dbReference>
<protein>
    <submittedName>
        <fullName evidence="3">SRPBCC family protein</fullName>
    </submittedName>
</protein>
<evidence type="ECO:0000259" key="2">
    <source>
        <dbReference type="Pfam" id="PF08327"/>
    </source>
</evidence>
<accession>A0AAW9NML2</accession>
<feature type="domain" description="Activator of Hsp90 ATPase homologue 1/2-like C-terminal" evidence="2">
    <location>
        <begin position="2"/>
        <end position="110"/>
    </location>
</feature>
<dbReference type="CDD" id="cd08899">
    <property type="entry name" value="SRPBCC_CalC_Aha1-like_6"/>
    <property type="match status" value="1"/>
</dbReference>
<comment type="caution">
    <text evidence="3">The sequence shown here is derived from an EMBL/GenBank/DDBJ whole genome shotgun (WGS) entry which is preliminary data.</text>
</comment>
<comment type="similarity">
    <text evidence="1">Belongs to the AHA1 family.</text>
</comment>
<reference evidence="3 4" key="1">
    <citation type="submission" date="2023-03" db="EMBL/GenBank/DDBJ databases">
        <title>Bacillus Genome Sequencing.</title>
        <authorList>
            <person name="Dunlap C."/>
        </authorList>
    </citation>
    <scope>NUCLEOTIDE SEQUENCE [LARGE SCALE GENOMIC DNA]</scope>
    <source>
        <strain evidence="3 4">B-59205</strain>
    </source>
</reference>
<dbReference type="Gene3D" id="3.30.530.20">
    <property type="match status" value="1"/>
</dbReference>
<dbReference type="Proteomes" id="UP001344888">
    <property type="component" value="Unassembled WGS sequence"/>
</dbReference>
<dbReference type="EMBL" id="JARSFG010000003">
    <property type="protein sequence ID" value="MEC1177044.1"/>
    <property type="molecule type" value="Genomic_DNA"/>
</dbReference>
<sequence length="137" mass="16267">MQQVWSVLTENHHLQQWMGNLEIVDARKNGKMHFHMLDGTDAFVDMRITDYEEPKLFAFEWDKDHVRFELQLSEASTVLTLTETLQELTAHTPKDLAGWHICLQLFEGVLQGVSEQEFPMKDWEKYYGEYMELLKEM</sequence>
<dbReference type="InterPro" id="IPR013538">
    <property type="entry name" value="ASHA1/2-like_C"/>
</dbReference>
<organism evidence="3 4">
    <name type="scientific">Metasolibacillus meyeri</name>
    <dbReference type="NCBI Taxonomy" id="1071052"/>
    <lineage>
        <taxon>Bacteria</taxon>
        <taxon>Bacillati</taxon>
        <taxon>Bacillota</taxon>
        <taxon>Bacilli</taxon>
        <taxon>Bacillales</taxon>
        <taxon>Caryophanaceae</taxon>
        <taxon>Metasolibacillus</taxon>
    </lineage>
</organism>
<evidence type="ECO:0000313" key="4">
    <source>
        <dbReference type="Proteomes" id="UP001344888"/>
    </source>
</evidence>
<dbReference type="InterPro" id="IPR023393">
    <property type="entry name" value="START-like_dom_sf"/>
</dbReference>
<evidence type="ECO:0000256" key="1">
    <source>
        <dbReference type="ARBA" id="ARBA00006817"/>
    </source>
</evidence>
<dbReference type="RefSeq" id="WP_326121897.1">
    <property type="nucleotide sequence ID" value="NZ_JARSFG010000003.1"/>
</dbReference>
<dbReference type="SUPFAM" id="SSF55961">
    <property type="entry name" value="Bet v1-like"/>
    <property type="match status" value="1"/>
</dbReference>
<gene>
    <name evidence="3" type="ORF">P9B03_00985</name>
</gene>
<proteinExistence type="inferred from homology"/>
<name>A0AAW9NML2_9BACL</name>
<keyword evidence="4" id="KW-1185">Reference proteome</keyword>
<dbReference type="AlphaFoldDB" id="A0AAW9NML2"/>
<evidence type="ECO:0000313" key="3">
    <source>
        <dbReference type="EMBL" id="MEC1177044.1"/>
    </source>
</evidence>